<dbReference type="Proteomes" id="UP000790377">
    <property type="component" value="Unassembled WGS sequence"/>
</dbReference>
<protein>
    <submittedName>
        <fullName evidence="1">Uncharacterized protein</fullName>
    </submittedName>
</protein>
<gene>
    <name evidence="1" type="ORF">BJ138DRAFT_1116124</name>
</gene>
<dbReference type="EMBL" id="MU267845">
    <property type="protein sequence ID" value="KAH7908127.1"/>
    <property type="molecule type" value="Genomic_DNA"/>
</dbReference>
<name>A0ACB8A4H5_9AGAM</name>
<evidence type="ECO:0000313" key="2">
    <source>
        <dbReference type="Proteomes" id="UP000790377"/>
    </source>
</evidence>
<proteinExistence type="predicted"/>
<evidence type="ECO:0000313" key="1">
    <source>
        <dbReference type="EMBL" id="KAH7908127.1"/>
    </source>
</evidence>
<accession>A0ACB8A4H5</accession>
<sequence length="269" mass="29995">MLAIRVASMDRSARSLSRASTPYSEQISPVEVLVTPPARGRDQNGRVTRSMTRFKSAEVLGASQSGQSMTMEKASRIPRLSKSPPSSEKIVRAKKVFTESADERELKRYKDIIRKITILRNEAILCRQCFLPSTKLYRTECGHSYCLSCIRAAFSACLEDQLAERDAPPELHAPFTPQKLKGLLEQKYIYAALYFCPACGNCQTTKPKKNLDLLRLTDDLTKLLGQPVGTAEEHVPPPTGKNIWAGIFVDEMDSDDESDDEASQYGTEV</sequence>
<keyword evidence="2" id="KW-1185">Reference proteome</keyword>
<reference evidence="1" key="1">
    <citation type="journal article" date="2021" name="New Phytol.">
        <title>Evolutionary innovations through gain and loss of genes in the ectomycorrhizal Boletales.</title>
        <authorList>
            <person name="Wu G."/>
            <person name="Miyauchi S."/>
            <person name="Morin E."/>
            <person name="Kuo A."/>
            <person name="Drula E."/>
            <person name="Varga T."/>
            <person name="Kohler A."/>
            <person name="Feng B."/>
            <person name="Cao Y."/>
            <person name="Lipzen A."/>
            <person name="Daum C."/>
            <person name="Hundley H."/>
            <person name="Pangilinan J."/>
            <person name="Johnson J."/>
            <person name="Barry K."/>
            <person name="LaButti K."/>
            <person name="Ng V."/>
            <person name="Ahrendt S."/>
            <person name="Min B."/>
            <person name="Choi I.G."/>
            <person name="Park H."/>
            <person name="Plett J.M."/>
            <person name="Magnuson J."/>
            <person name="Spatafora J.W."/>
            <person name="Nagy L.G."/>
            <person name="Henrissat B."/>
            <person name="Grigoriev I.V."/>
            <person name="Yang Z.L."/>
            <person name="Xu J."/>
            <person name="Martin F.M."/>
        </authorList>
    </citation>
    <scope>NUCLEOTIDE SEQUENCE</scope>
    <source>
        <strain evidence="1">ATCC 28755</strain>
    </source>
</reference>
<organism evidence="1 2">
    <name type="scientific">Hygrophoropsis aurantiaca</name>
    <dbReference type="NCBI Taxonomy" id="72124"/>
    <lineage>
        <taxon>Eukaryota</taxon>
        <taxon>Fungi</taxon>
        <taxon>Dikarya</taxon>
        <taxon>Basidiomycota</taxon>
        <taxon>Agaricomycotina</taxon>
        <taxon>Agaricomycetes</taxon>
        <taxon>Agaricomycetidae</taxon>
        <taxon>Boletales</taxon>
        <taxon>Coniophorineae</taxon>
        <taxon>Hygrophoropsidaceae</taxon>
        <taxon>Hygrophoropsis</taxon>
    </lineage>
</organism>
<comment type="caution">
    <text evidence="1">The sequence shown here is derived from an EMBL/GenBank/DDBJ whole genome shotgun (WGS) entry which is preliminary data.</text>
</comment>